<name>A0ABQ3IQ12_9PSEU</name>
<reference evidence="2" key="1">
    <citation type="journal article" date="2019" name="Int. J. Syst. Evol. Microbiol.">
        <title>The Global Catalogue of Microorganisms (GCM) 10K type strain sequencing project: providing services to taxonomists for standard genome sequencing and annotation.</title>
        <authorList>
            <consortium name="The Broad Institute Genomics Platform"/>
            <consortium name="The Broad Institute Genome Sequencing Center for Infectious Disease"/>
            <person name="Wu L."/>
            <person name="Ma J."/>
        </authorList>
    </citation>
    <scope>NUCLEOTIDE SEQUENCE [LARGE SCALE GENOMIC DNA]</scope>
    <source>
        <strain evidence="2">CGMCC 4.7677</strain>
    </source>
</reference>
<evidence type="ECO:0008006" key="3">
    <source>
        <dbReference type="Google" id="ProtNLM"/>
    </source>
</evidence>
<dbReference type="SUPFAM" id="SSF48264">
    <property type="entry name" value="Cytochrome P450"/>
    <property type="match status" value="1"/>
</dbReference>
<dbReference type="Gene3D" id="1.10.630.10">
    <property type="entry name" value="Cytochrome P450"/>
    <property type="match status" value="1"/>
</dbReference>
<dbReference type="EMBL" id="BNAU01000002">
    <property type="protein sequence ID" value="GHE88844.1"/>
    <property type="molecule type" value="Genomic_DNA"/>
</dbReference>
<accession>A0ABQ3IQ12</accession>
<protein>
    <recommendedName>
        <fullName evidence="3">Cytochrome P450</fullName>
    </recommendedName>
</protein>
<evidence type="ECO:0000313" key="2">
    <source>
        <dbReference type="Proteomes" id="UP000605897"/>
    </source>
</evidence>
<dbReference type="InterPro" id="IPR036396">
    <property type="entry name" value="Cyt_P450_sf"/>
</dbReference>
<comment type="caution">
    <text evidence="1">The sequence shown here is derived from an EMBL/GenBank/DDBJ whole genome shotgun (WGS) entry which is preliminary data.</text>
</comment>
<organism evidence="1 2">
    <name type="scientific">Amycolatopsis deserti</name>
    <dbReference type="NCBI Taxonomy" id="185696"/>
    <lineage>
        <taxon>Bacteria</taxon>
        <taxon>Bacillati</taxon>
        <taxon>Actinomycetota</taxon>
        <taxon>Actinomycetes</taxon>
        <taxon>Pseudonocardiales</taxon>
        <taxon>Pseudonocardiaceae</taxon>
        <taxon>Amycolatopsis</taxon>
    </lineage>
</organism>
<dbReference type="Proteomes" id="UP000605897">
    <property type="component" value="Unassembled WGS sequence"/>
</dbReference>
<sequence>MLWAFGNRDPETYEKPNEYRLERDHRALQTTFGTGFYTCPGRHVAKLISETILSALCDSSLEVVVNDVEEGQASFVHEPARMVVSIRES</sequence>
<proteinExistence type="predicted"/>
<keyword evidence="2" id="KW-1185">Reference proteome</keyword>
<gene>
    <name evidence="1" type="ORF">GCM10017786_21080</name>
</gene>
<evidence type="ECO:0000313" key="1">
    <source>
        <dbReference type="EMBL" id="GHE88844.1"/>
    </source>
</evidence>